<evidence type="ECO:0000313" key="1">
    <source>
        <dbReference type="EMBL" id="MEJ8572067.1"/>
    </source>
</evidence>
<proteinExistence type="predicted"/>
<comment type="caution">
    <text evidence="1">The sequence shown here is derived from an EMBL/GenBank/DDBJ whole genome shotgun (WGS) entry which is preliminary data.</text>
</comment>
<dbReference type="GO" id="GO:0008168">
    <property type="term" value="F:methyltransferase activity"/>
    <property type="evidence" value="ECO:0007669"/>
    <property type="project" value="UniProtKB-KW"/>
</dbReference>
<dbReference type="Pfam" id="PF13578">
    <property type="entry name" value="Methyltransf_24"/>
    <property type="match status" value="1"/>
</dbReference>
<dbReference type="EC" id="2.1.1.-" evidence="1"/>
<accession>A0AAW9REK3</accession>
<gene>
    <name evidence="1" type="ORF">V3328_11320</name>
</gene>
<dbReference type="Gene3D" id="3.40.50.150">
    <property type="entry name" value="Vaccinia Virus protein VP39"/>
    <property type="match status" value="1"/>
</dbReference>
<keyword evidence="2" id="KW-1185">Reference proteome</keyword>
<name>A0AAW9REK3_9HYPH</name>
<dbReference type="SUPFAM" id="SSF53335">
    <property type="entry name" value="S-adenosyl-L-methionine-dependent methyltransferases"/>
    <property type="match status" value="1"/>
</dbReference>
<keyword evidence="1" id="KW-0489">Methyltransferase</keyword>
<dbReference type="GO" id="GO:0032259">
    <property type="term" value="P:methylation"/>
    <property type="evidence" value="ECO:0007669"/>
    <property type="project" value="UniProtKB-KW"/>
</dbReference>
<dbReference type="RefSeq" id="WP_340329765.1">
    <property type="nucleotide sequence ID" value="NZ_JAZHOF010000004.1"/>
</dbReference>
<reference evidence="1 2" key="1">
    <citation type="submission" date="2024-02" db="EMBL/GenBank/DDBJ databases">
        <title>Genome analysis and characterization of Microbaculum marinisediminis sp. nov., isolated from marine sediment.</title>
        <authorList>
            <person name="Du Z.-J."/>
            <person name="Ye Y.-Q."/>
            <person name="Zhang Z.-R."/>
            <person name="Yuan S.-M."/>
            <person name="Zhang X.-Y."/>
        </authorList>
    </citation>
    <scope>NUCLEOTIDE SEQUENCE [LARGE SCALE GENOMIC DNA]</scope>
    <source>
        <strain evidence="1 2">SDUM1044001</strain>
    </source>
</reference>
<protein>
    <submittedName>
        <fullName evidence="1">Class I SAM-dependent methyltransferase</fullName>
        <ecNumber evidence="1">2.1.1.-</ecNumber>
    </submittedName>
</protein>
<organism evidence="1 2">
    <name type="scientific">Microbaculum marinum</name>
    <dbReference type="NCBI Taxonomy" id="1764581"/>
    <lineage>
        <taxon>Bacteria</taxon>
        <taxon>Pseudomonadati</taxon>
        <taxon>Pseudomonadota</taxon>
        <taxon>Alphaproteobacteria</taxon>
        <taxon>Hyphomicrobiales</taxon>
        <taxon>Tepidamorphaceae</taxon>
        <taxon>Microbaculum</taxon>
    </lineage>
</organism>
<keyword evidence="1" id="KW-0808">Transferase</keyword>
<dbReference type="EMBL" id="JAZHOF010000004">
    <property type="protein sequence ID" value="MEJ8572067.1"/>
    <property type="molecule type" value="Genomic_DNA"/>
</dbReference>
<dbReference type="InterPro" id="IPR029063">
    <property type="entry name" value="SAM-dependent_MTases_sf"/>
</dbReference>
<sequence length="253" mass="28643">MSIEHVAPYLDGGIKKVQGWCIPQLWNVIQPLHEYQENAGITGPIAEIGVFHGKFFIGLALTKKGQGKHTAFDVFDLQHFNLDGAGKGNLEAFTANLRQFDLPEDETEIRRVDSMALTRRDIAEIRAQRGAFSMFSVDGCHMVEHTINDFRIAMELTQPGGIIYVDDYLNPDWPGVQEGLARLYLNDAPRFVPIAYTCNKLFTCHISYARDMFDHLRETVRASFPNCQVKVVKRFGYDCLNVKPDYTGPSVRL</sequence>
<evidence type="ECO:0000313" key="2">
    <source>
        <dbReference type="Proteomes" id="UP001378188"/>
    </source>
</evidence>
<dbReference type="Proteomes" id="UP001378188">
    <property type="component" value="Unassembled WGS sequence"/>
</dbReference>
<dbReference type="AlphaFoldDB" id="A0AAW9REK3"/>